<evidence type="ECO:0000256" key="1">
    <source>
        <dbReference type="ARBA" id="ARBA00004138"/>
    </source>
</evidence>
<feature type="signal peptide" evidence="6">
    <location>
        <begin position="1"/>
        <end position="28"/>
    </location>
</feature>
<name>A0A934R036_9BACT</name>
<comment type="caution">
    <text evidence="8">The sequence shown here is derived from an EMBL/GenBank/DDBJ whole genome shotgun (WGS) entry which is preliminary data.</text>
</comment>
<keyword evidence="5" id="KW-0966">Cell projection</keyword>
<dbReference type="Proteomes" id="UP000600139">
    <property type="component" value="Unassembled WGS sequence"/>
</dbReference>
<dbReference type="InterPro" id="IPR017868">
    <property type="entry name" value="Filamin/ABP280_repeat-like"/>
</dbReference>
<dbReference type="Pfam" id="PF22544">
    <property type="entry name" value="HYDIN_VesB_CFA65-like_Ig"/>
    <property type="match status" value="1"/>
</dbReference>
<evidence type="ECO:0000313" key="9">
    <source>
        <dbReference type="Proteomes" id="UP000600139"/>
    </source>
</evidence>
<dbReference type="Gene3D" id="2.60.40.10">
    <property type="entry name" value="Immunoglobulins"/>
    <property type="match status" value="3"/>
</dbReference>
<keyword evidence="9" id="KW-1185">Reference proteome</keyword>
<evidence type="ECO:0000256" key="3">
    <source>
        <dbReference type="ARBA" id="ARBA00022490"/>
    </source>
</evidence>
<evidence type="ECO:0000256" key="2">
    <source>
        <dbReference type="ARBA" id="ARBA00004496"/>
    </source>
</evidence>
<organism evidence="8 9">
    <name type="scientific">Luteolibacter yonseiensis</name>
    <dbReference type="NCBI Taxonomy" id="1144680"/>
    <lineage>
        <taxon>Bacteria</taxon>
        <taxon>Pseudomonadati</taxon>
        <taxon>Verrucomicrobiota</taxon>
        <taxon>Verrucomicrobiia</taxon>
        <taxon>Verrucomicrobiales</taxon>
        <taxon>Verrucomicrobiaceae</taxon>
        <taxon>Luteolibacter</taxon>
    </lineage>
</organism>
<dbReference type="NCBIfam" id="NF012200">
    <property type="entry name" value="choice_anch_D"/>
    <property type="match status" value="3"/>
</dbReference>
<gene>
    <name evidence="8" type="ORF">JIN84_01455</name>
</gene>
<protein>
    <submittedName>
        <fullName evidence="8">Choice-of-anchor D domain-containing protein</fullName>
    </submittedName>
</protein>
<proteinExistence type="predicted"/>
<sequence>MKHHSLLQLLKGFAAACILAASTGAAVAAAPEIVVEQPAGTNVSDGGSVNYGSIDLGTNKPLTFTIKNTGDADLTGLAVTKSGANQSDFAISGTPTSPLTGPSGTTTFTVTFNPTAKGARTAEIQIANNDADEGPFNITLNGTALAPEIVVEQSGTGINDGGSKAFGNSPVGTPVDLSFTIKNTGDADLTGLALYVDGTNSGDFTVTAAPTAPVSGPSGSTNFTVRFTPSGIGNRSAVLHIPSNDSDEDSFEINLSGTGQAAEIVVLGRGASNIADAGSQAFSQTMVGGFDKITFTIQNSGNLDLTGLTVTKDGANPGDFVIASNPTAPVAASAVTTFDVLFQPTAAGARTATLHIASNDPDENPFDITLTGTGAAPPSGSDSFGYKLASTPVNAFSLKTSDPDVVTAGSLSGDDYYQSVNIGFTFFLYDKAYTSLAASTNGLLTFGSESAAYSPHTIPNSSAPNNYVAPFWTDLVKGAGSNILYATRGSAPNRTFIIDYQDMEEYANSAARVSFQVILYEGSNSIEIQYKKFTGFTTGRNVTVGIENFAGSDGIQYTAQTARPIPPGGAPTAIIFTRPVIVDVVSKFTRPDGSLQDVGTLSSGLNPEIGVYKEPYGASRRYEAPEFIYLDKDFAVLPAAGEVTDANPAWYRLVNDGYALDGQVVQGAQKFFATTLSHDVTIIWRWRLEYAAVVESGKPNGGSVNGGGRFWYKPGDQFTAIIDNPLDGLSESAGMRLIVQGYSLFDKTGAQMGVEIPVTAGAFVSSNPLSMSAPVRLKWRWAGQVRYRLDARSSGVTSNLLNSQSFLRVYKPDRTTVDATYYGNGADMPVWVNVGSKVEAGAFYRSLDRRWTLTDFAAPPGADLAPIGSSVATLADSTAVLPSGGGAAQISRIFTVQVAMAPTDIHWLYGPTVFRAEVPLGKSFDPKSPDIQLVPDLATGGVLKVLDGGPNLSIDAKINAPEGSTMNGAALRWDPLAKELFPVQPGSYRLNWADASGSAETYTVEIVTTFPGDSAPLVFPREDEDGRRQGVAPNYVVSTPPLELVSSDFPAAPAAHYRHLYDPLPTRRPPTKLDISATDEWAFQEMPYAEKGMSATVATTVPGVPYSTSGTGRSVVLFSYRANIDEVADGDLAKENLAVRVVQSTPVGVITRNDQKLVLGRHALQLGSGSAPGGVYGIVQNGSSPATTSINPGDKFVVDFWLNAKGLKTSTPITLANCVTVSGSTAVTCATTANVQAGMGINGTNIPAGTKIASVTNGTTLQLSTPATANGTALSLSATNKPVTVVSTGGGGLKVTLDPEGATVTADYRGVKVTHPLPKAGVSWKHYVIHVFTNSFFGVDVAMVDFYLDGLRQEKGFVTGWLPTAVTSTVGSGLTANSLRFGVDATASQGLLLDNFRIFNLGTDPEGYLNAGELRRLRTERDMTVVGKRLRNVGPLVSFHFEDTPLAGRFSNQGSLPNIAVGTVAGSTPYAGKWADTDLQEVATKLESTLDNAAFSGSGYVLNPVSNYNVDLYNRAAEIGTWGPVFPINDKQLFTEVTKKLEVAYYENPYLTDRKSNPNVSWPYIATEYKDVTFPALGPNKDKAIYIASRIGSEGVDQKGFTQPVFDLADYADLKIYQQPDRTLAGYNPNEEHALVAPANRAALKVKNLGEDVPNNPPLAAFALQRDINTATTIYTSDPWVLVQVNNLATGEPEMAAYQVFKTRTGATAFPRPSTAVVNTAGSGLAYEAASVPEDGFLTMDPAKSLNFSYQFDYPVFAGDLLIPPYPLNIVIGNVPMRDARGNSLQVNGVNQRTLWRDVNSNAWVVSGGGQFFHQFFYPFRSDFYLAGATAGVPVAWLPDDGRTYTGTGTSLNPVKVNYTSYWRKDYPKLKRGETLTYQGGEYFNETPGSNGLPALVAMASAEVIYDSSTPSMVYGPTATNSHDLSKASARIIRPLDRRENPFTVAQMGGAGFTPAATAKVFIVAERWYFKELPGSLQKRFYFDSLAAKLVFRGRLNDKESGDSNLTAGPDPLNILEPNVLTKDDYTRLRALSSDSAWRTAIDNIYLKVQNPEDISSGNTNASAAAKNLQGVKPKPSNYPNELGKFWIKNGSTYTETTSPTPTMVPLDSFGVGSALVPSPTLLTQNPNGSIYITIAENNRTELVGAPISLHIIEIIPDRYRGAIKVIEGSDAFSEKVTLQHNGEFGANTADLYYEWWIRDAAPLDVVAQEVLANGTLTQTSASGQSLWQEYIPTDRASETSLDGKHLGLNSVVFEGRPDVVLADKLVLMRYRHRSESNWKLVPFEFANASVAWKPGSVLPVTAAPFQWAGAANSPQLQADGSKRYIPQLVMGWVKRVLDRINPYEARYADFFSNESPATYSSQIQIAGAPYAGNVALNPSKNVIENTGLIELYRTVLERAKELSIDNSSNGNTTDGINQALLLAATRLSVLYELLGNEAYSDAQDSTINSGEDAALSSVASFTHAFQNMESDLQHEELSLLRGTDFGKSYPIYNRMFWNYAKGLGEAAYNVNYNIYDVNTDGFINEDDARKLYPQGHGDAWGHYVSALDMHYTLLQHSGFSWKTRSELYSLMQNVLEVDFLDEKTFARLGAERARAGRDIVRNTYRLNYTQNPDGQWQGYTDGADPARAWGVSEWAHRAGQASHFDWVVANALLPEDAGAATPVTNPENLDRIERSGAIDEIGAIAGGLHEIQVAMDEANSGVNPLGLDSDAFAFDIELQFYNNASGGDRRSQFEQIYTRALDASANALTTLDMATQSGNKLRSLADDTDGLIQEAMAQDLDFRNRLIEIFGRPYDGTIGVGKAYPEGYLGPDTLLYAYLDKTKISEIVPERASSDKKVVTFDTIYKEATGIMNKKSMVDLYKGAWDGSPGTKRTTAFETLIGNNNYRFENKTFTAPYTTASKYAFQSLPGWGTRTSYGRVQASLQDMLADEIELDSAISDYIAYLRELENKLHRIDSQLAIFQEKNDNHDEIAKLRKKLSDTVIGLETAFGIVSRVAGFLSAAMEAGKEAIPEVVGFSFDATSVPRGVLKSIWGITKVVEGIADTVKELSVAIVTRDAEANEYKIDLRNEQLDQVAELEGMIEEFQSLAGAEQSQRNAIGAAIQNMEVHRQEYITAQAEGFRLLREREAFNKILAAKVQKNRYQDMIFRLSRNEAMSKYQSSFDAAARYAWLAARAYDYETSLDPGHPAAPGSLLDKIVKERQLGAWADGVPQIGHGGLAEILAQLKGNFNVLKGQLGISNPQEANEKISLRSELFRINTMDSELSAAQELKANIAALNIPESQLTMDQRLLLATLDDEENQAALAQGPASDDRWKDALKARIVPDLNTMPEFVRHCRPFATGVQPGLVIRFSTTIETGKNLFGLPLIAGDHSYSTANFATKIQALGVWLDNYNAAGLSISPRAYLVPLGTDYLRNSTASQPITRAWNIVEQRIPTPYLINAGNISSPNYIPTLNGVDGSFSDLRRHGDFRMYHDNGDPEADDSELIMDSRLISRSVWNSQWMLVIPGAGLDANPEAGLQKLTDNISDIKLYFLTYSHQGQ</sequence>
<accession>A0A934R036</accession>
<feature type="domain" description="HYDIN/VesB/CFA65-like Ig-like" evidence="7">
    <location>
        <begin position="49"/>
        <end position="142"/>
    </location>
</feature>
<comment type="subcellular location">
    <subcellularLocation>
        <location evidence="1">Cell projection</location>
        <location evidence="1">Cilium</location>
    </subcellularLocation>
    <subcellularLocation>
        <location evidence="2">Cytoplasm</location>
    </subcellularLocation>
</comment>
<keyword evidence="4" id="KW-0969">Cilium</keyword>
<evidence type="ECO:0000259" key="7">
    <source>
        <dbReference type="Pfam" id="PF22544"/>
    </source>
</evidence>
<evidence type="ECO:0000256" key="5">
    <source>
        <dbReference type="ARBA" id="ARBA00023273"/>
    </source>
</evidence>
<keyword evidence="3" id="KW-0963">Cytoplasm</keyword>
<dbReference type="InterPro" id="IPR013783">
    <property type="entry name" value="Ig-like_fold"/>
</dbReference>
<reference evidence="8" key="1">
    <citation type="submission" date="2021-01" db="EMBL/GenBank/DDBJ databases">
        <title>Modified the classification status of verrucomicrobia.</title>
        <authorList>
            <person name="Feng X."/>
        </authorList>
    </citation>
    <scope>NUCLEOTIDE SEQUENCE</scope>
    <source>
        <strain evidence="8">JCM 18052</strain>
    </source>
</reference>
<feature type="chain" id="PRO_5037300258" evidence="6">
    <location>
        <begin position="29"/>
        <end position="3542"/>
    </location>
</feature>
<evidence type="ECO:0000256" key="4">
    <source>
        <dbReference type="ARBA" id="ARBA00023069"/>
    </source>
</evidence>
<keyword evidence="6" id="KW-0732">Signal</keyword>
<evidence type="ECO:0000256" key="6">
    <source>
        <dbReference type="SAM" id="SignalP"/>
    </source>
</evidence>
<dbReference type="InterPro" id="IPR053879">
    <property type="entry name" value="HYDIN_VesB_CFA65-like_Ig"/>
</dbReference>
<dbReference type="GO" id="GO:0005737">
    <property type="term" value="C:cytoplasm"/>
    <property type="evidence" value="ECO:0007669"/>
    <property type="project" value="UniProtKB-SubCell"/>
</dbReference>
<dbReference type="EMBL" id="JAENIK010000002">
    <property type="protein sequence ID" value="MBK1814274.1"/>
    <property type="molecule type" value="Genomic_DNA"/>
</dbReference>
<dbReference type="RefSeq" id="WP_200349242.1">
    <property type="nucleotide sequence ID" value="NZ_BAABHZ010000005.1"/>
</dbReference>
<evidence type="ECO:0000313" key="8">
    <source>
        <dbReference type="EMBL" id="MBK1814274.1"/>
    </source>
</evidence>
<dbReference type="PROSITE" id="PS50194">
    <property type="entry name" value="FILAMIN_REPEAT"/>
    <property type="match status" value="1"/>
</dbReference>